<dbReference type="InterPro" id="IPR036291">
    <property type="entry name" value="NAD(P)-bd_dom_sf"/>
</dbReference>
<evidence type="ECO:0000313" key="4">
    <source>
        <dbReference type="Proteomes" id="UP000217838"/>
    </source>
</evidence>
<evidence type="ECO:0000313" key="3">
    <source>
        <dbReference type="EMBL" id="PCI94166.1"/>
    </source>
</evidence>
<dbReference type="EMBL" id="NVUU01000044">
    <property type="protein sequence ID" value="PCI94166.1"/>
    <property type="molecule type" value="Genomic_DNA"/>
</dbReference>
<protein>
    <recommendedName>
        <fullName evidence="5">SDR family oxidoreductase</fullName>
    </recommendedName>
</protein>
<dbReference type="PRINTS" id="PR00081">
    <property type="entry name" value="GDHRDH"/>
</dbReference>
<dbReference type="PANTHER" id="PTHR43639:SF1">
    <property type="entry name" value="SHORT-CHAIN DEHYDROGENASE_REDUCTASE FAMILY PROTEIN"/>
    <property type="match status" value="1"/>
</dbReference>
<dbReference type="SUPFAM" id="SSF51735">
    <property type="entry name" value="NAD(P)-binding Rossmann-fold domains"/>
    <property type="match status" value="1"/>
</dbReference>
<reference evidence="4" key="1">
    <citation type="submission" date="2017-08" db="EMBL/GenBank/DDBJ databases">
        <title>A dynamic microbial community with high functional redundancy inhabits the cold, oxic subseafloor aquifer.</title>
        <authorList>
            <person name="Tully B.J."/>
            <person name="Wheat C.G."/>
            <person name="Glazer B.T."/>
            <person name="Huber J.A."/>
        </authorList>
    </citation>
    <scope>NUCLEOTIDE SEQUENCE [LARGE SCALE GENOMIC DNA]</scope>
</reference>
<keyword evidence="2" id="KW-0560">Oxidoreductase</keyword>
<dbReference type="PANTHER" id="PTHR43639">
    <property type="entry name" value="OXIDOREDUCTASE, SHORT-CHAIN DEHYDROGENASE/REDUCTASE FAMILY (AFU_ORTHOLOGUE AFUA_5G02870)"/>
    <property type="match status" value="1"/>
</dbReference>
<dbReference type="AlphaFoldDB" id="A0A2A4YH45"/>
<sequence>MKYLPNFNSPRAICISPARITALKPSLIKTKGAVINTGICGSSVSRVNSYIPAYSIFKHTLHHMTKTYAKEFAPYDVRVNMISPGVLETAVDKSEKSLQTPKGKQINLDEIVSLLYYLMEDQACNITGQNIEVAGGYCL</sequence>
<name>A0A2A4YH45_UNCAE</name>
<gene>
    <name evidence="3" type="ORF">COB11_04205</name>
</gene>
<comment type="caution">
    <text evidence="3">The sequence shown here is derived from an EMBL/GenBank/DDBJ whole genome shotgun (WGS) entry which is preliminary data.</text>
</comment>
<proteinExistence type="inferred from homology"/>
<accession>A0A2A4YH45</accession>
<evidence type="ECO:0008006" key="5">
    <source>
        <dbReference type="Google" id="ProtNLM"/>
    </source>
</evidence>
<dbReference type="InterPro" id="IPR002347">
    <property type="entry name" value="SDR_fam"/>
</dbReference>
<comment type="similarity">
    <text evidence="1">Belongs to the short-chain dehydrogenases/reductases (SDR) family.</text>
</comment>
<dbReference type="Gene3D" id="3.40.50.720">
    <property type="entry name" value="NAD(P)-binding Rossmann-like Domain"/>
    <property type="match status" value="1"/>
</dbReference>
<dbReference type="GO" id="GO:0016491">
    <property type="term" value="F:oxidoreductase activity"/>
    <property type="evidence" value="ECO:0007669"/>
    <property type="project" value="UniProtKB-KW"/>
</dbReference>
<organism evidence="3 4">
    <name type="scientific">Aerophobetes bacterium</name>
    <dbReference type="NCBI Taxonomy" id="2030807"/>
    <lineage>
        <taxon>Bacteria</taxon>
        <taxon>Candidatus Aerophobota</taxon>
    </lineage>
</organism>
<evidence type="ECO:0000256" key="1">
    <source>
        <dbReference type="ARBA" id="ARBA00006484"/>
    </source>
</evidence>
<dbReference type="Pfam" id="PF13561">
    <property type="entry name" value="adh_short_C2"/>
    <property type="match status" value="1"/>
</dbReference>
<dbReference type="Proteomes" id="UP000217838">
    <property type="component" value="Unassembled WGS sequence"/>
</dbReference>
<evidence type="ECO:0000256" key="2">
    <source>
        <dbReference type="ARBA" id="ARBA00023002"/>
    </source>
</evidence>